<dbReference type="AlphaFoldDB" id="A0A813P117"/>
<dbReference type="Gene3D" id="1.10.472.80">
    <property type="entry name" value="Ypt/Rab-GAP domain of gyp1p, domain 3"/>
    <property type="match status" value="1"/>
</dbReference>
<dbReference type="InterPro" id="IPR000195">
    <property type="entry name" value="Rab-GAP-TBC_dom"/>
</dbReference>
<feature type="compositionally biased region" description="Polar residues" evidence="1">
    <location>
        <begin position="122"/>
        <end position="134"/>
    </location>
</feature>
<dbReference type="GO" id="GO:0005783">
    <property type="term" value="C:endoplasmic reticulum"/>
    <property type="evidence" value="ECO:0007669"/>
    <property type="project" value="TreeGrafter"/>
</dbReference>
<evidence type="ECO:0000313" key="4">
    <source>
        <dbReference type="EMBL" id="CAF3526495.1"/>
    </source>
</evidence>
<gene>
    <name evidence="3" type="ORF">GPM918_LOCUS628</name>
    <name evidence="4" type="ORF">SRO942_LOCUS629</name>
</gene>
<evidence type="ECO:0000313" key="3">
    <source>
        <dbReference type="EMBL" id="CAF0747464.1"/>
    </source>
</evidence>
<dbReference type="InterPro" id="IPR035969">
    <property type="entry name" value="Rab-GAP_TBC_sf"/>
</dbReference>
<protein>
    <recommendedName>
        <fullName evidence="2">Rab-GAP TBC domain-containing protein</fullName>
    </recommendedName>
</protein>
<dbReference type="PANTHER" id="PTHR13399:SF4">
    <property type="entry name" value="TBC1 DOMAIN FAMILY MEMBER 30"/>
    <property type="match status" value="1"/>
</dbReference>
<dbReference type="SUPFAM" id="SSF47923">
    <property type="entry name" value="Ypt/Rab-GAP domain of gyp1p"/>
    <property type="match status" value="2"/>
</dbReference>
<dbReference type="Proteomes" id="UP000681722">
    <property type="component" value="Unassembled WGS sequence"/>
</dbReference>
<dbReference type="PROSITE" id="PS50086">
    <property type="entry name" value="TBC_RABGAP"/>
    <property type="match status" value="1"/>
</dbReference>
<feature type="region of interest" description="Disordered" evidence="1">
    <location>
        <begin position="1"/>
        <end position="53"/>
    </location>
</feature>
<dbReference type="Proteomes" id="UP000663829">
    <property type="component" value="Unassembled WGS sequence"/>
</dbReference>
<dbReference type="Gene3D" id="1.10.8.270">
    <property type="entry name" value="putative rabgap domain of human tbc1 domain family member 14 like domains"/>
    <property type="match status" value="1"/>
</dbReference>
<feature type="compositionally biased region" description="Basic and acidic residues" evidence="1">
    <location>
        <begin position="862"/>
        <end position="871"/>
    </location>
</feature>
<organism evidence="3 5">
    <name type="scientific">Didymodactylos carnosus</name>
    <dbReference type="NCBI Taxonomy" id="1234261"/>
    <lineage>
        <taxon>Eukaryota</taxon>
        <taxon>Metazoa</taxon>
        <taxon>Spiralia</taxon>
        <taxon>Gnathifera</taxon>
        <taxon>Rotifera</taxon>
        <taxon>Eurotatoria</taxon>
        <taxon>Bdelloidea</taxon>
        <taxon>Philodinida</taxon>
        <taxon>Philodinidae</taxon>
        <taxon>Didymodactylos</taxon>
    </lineage>
</organism>
<feature type="compositionally biased region" description="Polar residues" evidence="1">
    <location>
        <begin position="40"/>
        <end position="53"/>
    </location>
</feature>
<feature type="region of interest" description="Disordered" evidence="1">
    <location>
        <begin position="75"/>
        <end position="134"/>
    </location>
</feature>
<dbReference type="SMART" id="SM00164">
    <property type="entry name" value="TBC"/>
    <property type="match status" value="1"/>
</dbReference>
<feature type="compositionally biased region" description="Polar residues" evidence="1">
    <location>
        <begin position="724"/>
        <end position="747"/>
    </location>
</feature>
<feature type="region of interest" description="Disordered" evidence="1">
    <location>
        <begin position="849"/>
        <end position="875"/>
    </location>
</feature>
<sequence length="1010" mass="113723">MSIAQDPSVFSEIDLNDNDNNDTTKHRRKSFRRPPPLISSIKQLTSPTSFGNPSPNDVFEACFDLIDINPKRMTLSHSSTHYGDSESSGGGGTDSPRLSSSSSPYISTNSSIHNETDESSNDKQQQQSRLSRSYNLSRQDSIIDSLLYAIYDREHHESSSFSDITCTEMSTAPSITTNRLSDSANENRTNTTSWTKPVLMKKSVTDLRYIVTQIQLHISQANSLLVRNLRHRDKNLNKLQRNYDIITAILQAASLKRREDTQMKFSLAPSQGDKGFQQWKDAICVASRMPNGVPPPVRQKLWISLASNYIREIRLDWNKIRKFAFNNCANSDDDELGIQIVKDLHRTGCSWSDNEHDRSTLKRVLLAFARYNKSIGYCQGLNILTAVILEVVDKNEEDALMVLIYLVDKILPDGFFTNNLRALAIDMAVFREWLRIYNVKLHNHLHQLQISSKDASGTIYEPPLLNVFTIQWFLTLFATCLPRPATLRVWDALLLEGSEVLFRTGLVIWSKLAISVLKVQSADQFYSAMGLLSVQLLDEKIIDVDNLIRDIYAFGPFPTSILSELRQKFSFNITPFQQLSSSNNVADRTSMKSQQKDGQILMDINGLSTRHGDYKSSTVTKRSLNNTQNHGTDEETAADEEIVNFMSCFSILASSSRNRLEHNSPEQSWANSANSNSVVLSRVTPGAYSNVPETHKTNSIEDSLSLDINQLHRQYKKLRERQKQAQIIMQTASAEQRNRSRASSLHPNDSRRVGPPPTPTLKSTRKTDDLSSGTISDATLSSTNVSNNKNTSPLTKQHSTVCSIKGGPLINHLLLKAADPKRNMYKKNVSIKAPVSTIQNTRSNSIVDSTKYTYPDTPSTETSKHEKKQVLSEDDTVEEDVDIQIEIEQLLTSLNLERPVIQKSVPKITTKQPIDDENSSTTDNETENRLENIARTLYDYQKTQNLSETDSDSKNSNIFASKQRNGSIMGRLLTTNPNGPRYSSFNPFPSRSFNENVAMNGYKLGLYAPR</sequence>
<feature type="compositionally biased region" description="Low complexity" evidence="1">
    <location>
        <begin position="779"/>
        <end position="792"/>
    </location>
</feature>
<proteinExistence type="predicted"/>
<evidence type="ECO:0000259" key="2">
    <source>
        <dbReference type="PROSITE" id="PS50086"/>
    </source>
</evidence>
<feature type="region of interest" description="Disordered" evidence="1">
    <location>
        <begin position="717"/>
        <end position="799"/>
    </location>
</feature>
<dbReference type="OrthoDB" id="289721at2759"/>
<feature type="compositionally biased region" description="Polar residues" evidence="1">
    <location>
        <begin position="849"/>
        <end position="861"/>
    </location>
</feature>
<dbReference type="PANTHER" id="PTHR13399">
    <property type="entry name" value="TRANSLOCON-ASSOCIATED PROTEIN TRAP , GAMMA SUBUNIT"/>
    <property type="match status" value="1"/>
</dbReference>
<name>A0A813P117_9BILA</name>
<evidence type="ECO:0000313" key="5">
    <source>
        <dbReference type="Proteomes" id="UP000663829"/>
    </source>
</evidence>
<dbReference type="Pfam" id="PF00566">
    <property type="entry name" value="RabGAP-TBC"/>
    <property type="match status" value="1"/>
</dbReference>
<comment type="caution">
    <text evidence="3">The sequence shown here is derived from an EMBL/GenBank/DDBJ whole genome shotgun (WGS) entry which is preliminary data.</text>
</comment>
<feature type="domain" description="Rab-GAP TBC" evidence="2">
    <location>
        <begin position="292"/>
        <end position="497"/>
    </location>
</feature>
<reference evidence="3" key="1">
    <citation type="submission" date="2021-02" db="EMBL/GenBank/DDBJ databases">
        <authorList>
            <person name="Nowell W R."/>
        </authorList>
    </citation>
    <scope>NUCLEOTIDE SEQUENCE</scope>
</reference>
<keyword evidence="5" id="KW-1185">Reference proteome</keyword>
<dbReference type="EMBL" id="CAJNOQ010000051">
    <property type="protein sequence ID" value="CAF0747464.1"/>
    <property type="molecule type" value="Genomic_DNA"/>
</dbReference>
<dbReference type="EMBL" id="CAJOBC010000051">
    <property type="protein sequence ID" value="CAF3526495.1"/>
    <property type="molecule type" value="Genomic_DNA"/>
</dbReference>
<evidence type="ECO:0000256" key="1">
    <source>
        <dbReference type="SAM" id="MobiDB-lite"/>
    </source>
</evidence>
<feature type="compositionally biased region" description="Low complexity" evidence="1">
    <location>
        <begin position="94"/>
        <end position="111"/>
    </location>
</feature>
<accession>A0A813P117</accession>